<evidence type="ECO:0000256" key="3">
    <source>
        <dbReference type="SAM" id="SignalP"/>
    </source>
</evidence>
<feature type="transmembrane region" description="Helical" evidence="2">
    <location>
        <begin position="368"/>
        <end position="391"/>
    </location>
</feature>
<sequence>MFKHLLLASFLPVLTAARNCSAPAYTNEAVGWQSGGCYRGTWTIISSCLATIVACTWTIQHLNIPARTDGAWVTFRRKFKWMVITVLFPEVILVHAGFQFRMAWRALKAIEESHRPVQWPWYKRLWKSLRRRIVGKSKDADEERGKEPLKAPDHSNKWTMTHCYYANMGGFVYIKGGKKVRLTADEPAAPPFVQQHRPEIFKEDIQDKSKQDWLAKTWAGFQILQLILSVVTRSIQHVRFSQLEMVTLSFAVCGVLIYITNIHKPQNVGRDTQIKTEIASSKGSKDSFSITPTHDSLWAILRNKRNHDVDNNNSEQYAPRIPNDSIPFNESNHIVHPVVYLLAGSSALFGLIHAIAWSFEFPTPQEKLLWRIATGISAVSPVLGLLAIPIVQLTRSAGDPELFVGKCLRLLQQYRWHHPGQYHVSESIANLEEVLKGLLLSDEIPKLQYSQILMIESGASTMKEAVTAYYDNPYRYSSSEIASDKKRTNAPPAARLSNNDHLPTYGAVEQSTTHSHTNAVMQAATLRAQDEQQMQNMLQNVQFRFKLYNPDLEPEHELDAYCGCLVHQYKRKKWERRKVQTIWSKAVMYPGEKAYDNLYTTQLNLFTNNPYRFTVGSPYFGYGRDYTYSQTWDPPRPRAHLYTEYVRKTIELNAVLNVKAQFEIDAKEPSVSIWEVDDLAKVAAELCLENKGREDRATDGSHMSTERVLDGAMHQRPPNAGSSSASRRSSWFKKMVSRKSLEEKEAERLEKLSARYGTLRNSILQEEHARWPSQKWRQLVTEYQGKVGMTRKIAELREKFPIQYLHLLCAGYFEPIPVAWADQASNPLKFRIEGIEGWRGITPTWRGYEDTAEERLYWVLNHREGMAGQRLKPDMISALNMARQRMASAVEPPPQYFSATDTCHIQHTSEGYSKQVMAPPFQAFDAPETVADDTMILLDVSASMDFDPMRPNYNEYLITGYTRSTQPKNRDVAKAIIRRFVDAMINHSHDARGYQLTTFANHATYMGIINHSNFESVWRSVEFGGGTRVMTGWQRVKRLHFEKHRESATFHPVYGWQAGPKTPMLRLLLLLDGEATDMDEFELDLLGNSWAHVTIFLIGVDGCPHHHRHANELQRISEVNRHVSFVDAVGNMPERLVTHELLKRHLGYEVSMVEDDWRAATLTIRELFMLWFTEQITNKPNWQSKIFDKTIVCKWRAEVDNVDWFKAIGYHHQSPCSDAMWKFMIAELKDKAKLYEETGMIPVFDTSAAVIKSDIVISAELKEELKAAAASLEQNPEAEKDWQPRSDEKVLNLVHPSLWPLVYGRSRIVSDKPVTLENCLQDADVGEVISAPARSNTELYVTPQTSHTNGQSPWSQRFQWLPCEVEIDGSTPKIVSYINNLHPSTHQGLYGVIERLLENVLPLWDLVYRWPTDFSRLRIPCPGVGRQCTVPEICTAKRRYGCHRSSRPLEVGEEKRPGWTEYLSLDAYHPLVVRDSVWFHSTHPFVQPEPHPYEETDVINAGKLRYFNFFPMGEAERPGSLGWPVDRIQVIVKLANIHLSPEKPTYDGGSWHIEGQLNERICATAIYYYDSENITQSHLAFRTRADRETLMTGLSYRQDDYDSITATLGIDAKGDTLQALGKVLTREGRLIAFPNLYQHRVSPFELKDRSKPGHRKILALFLVDPKIPVISTACVPPQQAHWWAKRDDDDAPNGWPISLEEAQKTRLELMDERTTMDGAADEALREDQWNFCEH</sequence>
<dbReference type="InterPro" id="IPR036465">
    <property type="entry name" value="vWFA_dom_sf"/>
</dbReference>
<keyword evidence="6" id="KW-1185">Reference proteome</keyword>
<dbReference type="Pfam" id="PF14033">
    <property type="entry name" value="DUF4246"/>
    <property type="match status" value="1"/>
</dbReference>
<feature type="transmembrane region" description="Helical" evidence="2">
    <location>
        <begin position="334"/>
        <end position="356"/>
    </location>
</feature>
<proteinExistence type="predicted"/>
<dbReference type="InterPro" id="IPR049207">
    <property type="entry name" value="DUF4246_N"/>
</dbReference>
<keyword evidence="2" id="KW-0472">Membrane</keyword>
<feature type="chain" id="PRO_5022204129" evidence="3">
    <location>
        <begin position="17"/>
        <end position="1734"/>
    </location>
</feature>
<gene>
    <name evidence="5" type="ORF">IF1G_00329</name>
</gene>
<feature type="region of interest" description="Disordered" evidence="1">
    <location>
        <begin position="481"/>
        <end position="505"/>
    </location>
</feature>
<feature type="signal peptide" evidence="3">
    <location>
        <begin position="1"/>
        <end position="16"/>
    </location>
</feature>
<dbReference type="InterPro" id="IPR049192">
    <property type="entry name" value="DUF4246_C"/>
</dbReference>
<feature type="domain" description="VWFA" evidence="4">
    <location>
        <begin position="933"/>
        <end position="1141"/>
    </location>
</feature>
<dbReference type="PANTHER" id="PTHR33119">
    <property type="entry name" value="IFI3P"/>
    <property type="match status" value="1"/>
</dbReference>
<feature type="transmembrane region" description="Helical" evidence="2">
    <location>
        <begin position="79"/>
        <end position="98"/>
    </location>
</feature>
<dbReference type="InterPro" id="IPR002035">
    <property type="entry name" value="VWF_A"/>
</dbReference>
<dbReference type="PROSITE" id="PS50234">
    <property type="entry name" value="VWFA"/>
    <property type="match status" value="1"/>
</dbReference>
<dbReference type="PANTHER" id="PTHR33119:SF1">
    <property type="entry name" value="FE2OG DIOXYGENASE DOMAIN-CONTAINING PROTEIN"/>
    <property type="match status" value="1"/>
</dbReference>
<evidence type="ECO:0000313" key="5">
    <source>
        <dbReference type="EMBL" id="TQW00398.1"/>
    </source>
</evidence>
<evidence type="ECO:0000313" key="6">
    <source>
        <dbReference type="Proteomes" id="UP000315783"/>
    </source>
</evidence>
<keyword evidence="3" id="KW-0732">Signal</keyword>
<dbReference type="Pfam" id="PF21666">
    <property type="entry name" value="DUF4246_N"/>
    <property type="match status" value="1"/>
</dbReference>
<keyword evidence="2" id="KW-1133">Transmembrane helix</keyword>
<dbReference type="Gene3D" id="3.40.50.410">
    <property type="entry name" value="von Willebrand factor, type A domain"/>
    <property type="match status" value="1"/>
</dbReference>
<evidence type="ECO:0000256" key="1">
    <source>
        <dbReference type="SAM" id="MobiDB-lite"/>
    </source>
</evidence>
<comment type="caution">
    <text evidence="5">The sequence shown here is derived from an EMBL/GenBank/DDBJ whole genome shotgun (WGS) entry which is preliminary data.</text>
</comment>
<evidence type="ECO:0000256" key="2">
    <source>
        <dbReference type="SAM" id="Phobius"/>
    </source>
</evidence>
<accession>A0A545VF92</accession>
<feature type="transmembrane region" description="Helical" evidence="2">
    <location>
        <begin position="243"/>
        <end position="260"/>
    </location>
</feature>
<evidence type="ECO:0000259" key="4">
    <source>
        <dbReference type="PROSITE" id="PS50234"/>
    </source>
</evidence>
<dbReference type="Proteomes" id="UP000315783">
    <property type="component" value="Unassembled WGS sequence"/>
</dbReference>
<dbReference type="EMBL" id="SPUK01000001">
    <property type="protein sequence ID" value="TQW00398.1"/>
    <property type="molecule type" value="Genomic_DNA"/>
</dbReference>
<keyword evidence="2" id="KW-0812">Transmembrane</keyword>
<protein>
    <submittedName>
        <fullName evidence="5">WD40 repeat 2</fullName>
    </submittedName>
</protein>
<reference evidence="5 6" key="1">
    <citation type="journal article" date="2019" name="Appl. Microbiol. Biotechnol.">
        <title>Genome sequence of Isaria javanica and comparative genome analysis insights into family S53 peptidase evolution in fungal entomopathogens.</title>
        <authorList>
            <person name="Lin R."/>
            <person name="Zhang X."/>
            <person name="Xin B."/>
            <person name="Zou M."/>
            <person name="Gao Y."/>
            <person name="Qin F."/>
            <person name="Hu Q."/>
            <person name="Xie B."/>
            <person name="Cheng X."/>
        </authorList>
    </citation>
    <scope>NUCLEOTIDE SEQUENCE [LARGE SCALE GENOMIC DNA]</scope>
    <source>
        <strain evidence="5 6">IJ1G</strain>
    </source>
</reference>
<dbReference type="STRING" id="43265.A0A545VF92"/>
<organism evidence="5 6">
    <name type="scientific">Cordyceps javanica</name>
    <dbReference type="NCBI Taxonomy" id="43265"/>
    <lineage>
        <taxon>Eukaryota</taxon>
        <taxon>Fungi</taxon>
        <taxon>Dikarya</taxon>
        <taxon>Ascomycota</taxon>
        <taxon>Pezizomycotina</taxon>
        <taxon>Sordariomycetes</taxon>
        <taxon>Hypocreomycetidae</taxon>
        <taxon>Hypocreales</taxon>
        <taxon>Cordycipitaceae</taxon>
        <taxon>Cordyceps</taxon>
    </lineage>
</organism>
<dbReference type="InterPro" id="IPR025340">
    <property type="entry name" value="DUF4246"/>
</dbReference>
<dbReference type="SUPFAM" id="SSF53300">
    <property type="entry name" value="vWA-like"/>
    <property type="match status" value="1"/>
</dbReference>
<name>A0A545VF92_9HYPO</name>